<evidence type="ECO:0000256" key="1">
    <source>
        <dbReference type="ARBA" id="ARBA00023172"/>
    </source>
</evidence>
<dbReference type="InterPro" id="IPR011010">
    <property type="entry name" value="DNA_brk_join_enz"/>
</dbReference>
<dbReference type="GO" id="GO:0006310">
    <property type="term" value="P:DNA recombination"/>
    <property type="evidence" value="ECO:0007669"/>
    <property type="project" value="UniProtKB-KW"/>
</dbReference>
<sequence length="214" mass="24094">MLRPTKPKYDNIWDPAVVLDYLRGLKNSEISIDTLTHKLTALLALATGQRLQTLTLIEISNIYRDTKGLTITIPSRIKTSGRNRLQPVLRLPFLDLDPEICVARTVLLYINKTEVRRGSVRFLILSTRKPFHKATAQTLSRWIKIILQKSGVDVTKFSAYSTRHAATSAASRKGLNFDTIRLSAGWSQNSNMFATVYNRPICSDKSFAETVLGD</sequence>
<keyword evidence="1" id="KW-0233">DNA recombination</keyword>
<dbReference type="PROSITE" id="PS51898">
    <property type="entry name" value="TYR_RECOMBINASE"/>
    <property type="match status" value="1"/>
</dbReference>
<dbReference type="PANTHER" id="PTHR35617:SF3">
    <property type="entry name" value="CORE-BINDING (CB) DOMAIN-CONTAINING PROTEIN"/>
    <property type="match status" value="1"/>
</dbReference>
<name>A0A1Y1N2Y1_PHOPY</name>
<accession>A0A1Y1N2Y1</accession>
<dbReference type="AlphaFoldDB" id="A0A1Y1N2Y1"/>
<evidence type="ECO:0000313" key="3">
    <source>
        <dbReference type="EMBL" id="JAV92222.1"/>
    </source>
</evidence>
<organism evidence="3">
    <name type="scientific">Photinus pyralis</name>
    <name type="common">Common eastern firefly</name>
    <name type="synonym">Lampyris pyralis</name>
    <dbReference type="NCBI Taxonomy" id="7054"/>
    <lineage>
        <taxon>Eukaryota</taxon>
        <taxon>Metazoa</taxon>
        <taxon>Ecdysozoa</taxon>
        <taxon>Arthropoda</taxon>
        <taxon>Hexapoda</taxon>
        <taxon>Insecta</taxon>
        <taxon>Pterygota</taxon>
        <taxon>Neoptera</taxon>
        <taxon>Endopterygota</taxon>
        <taxon>Coleoptera</taxon>
        <taxon>Polyphaga</taxon>
        <taxon>Elateriformia</taxon>
        <taxon>Elateroidea</taxon>
        <taxon>Lampyridae</taxon>
        <taxon>Lampyrinae</taxon>
        <taxon>Photinus</taxon>
    </lineage>
</organism>
<dbReference type="InterPro" id="IPR013762">
    <property type="entry name" value="Integrase-like_cat_sf"/>
</dbReference>
<reference evidence="3" key="1">
    <citation type="journal article" date="2016" name="Sci. Rep.">
        <title>Molecular characterization of firefly nuptial gifts: a multi-omics approach sheds light on postcopulatory sexual selection.</title>
        <authorList>
            <person name="Al-Wathiqui N."/>
            <person name="Fallon T.R."/>
            <person name="South A."/>
            <person name="Weng J.K."/>
            <person name="Lewis S.M."/>
        </authorList>
    </citation>
    <scope>NUCLEOTIDE SEQUENCE</scope>
</reference>
<evidence type="ECO:0000259" key="2">
    <source>
        <dbReference type="PROSITE" id="PS51898"/>
    </source>
</evidence>
<dbReference type="PANTHER" id="PTHR35617">
    <property type="entry name" value="PHAGE_INTEGRASE DOMAIN-CONTAINING PROTEIN"/>
    <property type="match status" value="1"/>
</dbReference>
<dbReference type="GO" id="GO:0015074">
    <property type="term" value="P:DNA integration"/>
    <property type="evidence" value="ECO:0007669"/>
    <property type="project" value="InterPro"/>
</dbReference>
<dbReference type="SUPFAM" id="SSF56349">
    <property type="entry name" value="DNA breaking-rejoining enzymes"/>
    <property type="match status" value="1"/>
</dbReference>
<dbReference type="GO" id="GO:0003677">
    <property type="term" value="F:DNA binding"/>
    <property type="evidence" value="ECO:0007669"/>
    <property type="project" value="InterPro"/>
</dbReference>
<protein>
    <recommendedName>
        <fullName evidence="2">Tyr recombinase domain-containing protein</fullName>
    </recommendedName>
</protein>
<dbReference type="Pfam" id="PF00589">
    <property type="entry name" value="Phage_integrase"/>
    <property type="match status" value="1"/>
</dbReference>
<dbReference type="InterPro" id="IPR002104">
    <property type="entry name" value="Integrase_catalytic"/>
</dbReference>
<dbReference type="EMBL" id="GEZM01014014">
    <property type="protein sequence ID" value="JAV92222.1"/>
    <property type="molecule type" value="Transcribed_RNA"/>
</dbReference>
<feature type="domain" description="Tyr recombinase" evidence="2">
    <location>
        <begin position="5"/>
        <end position="212"/>
    </location>
</feature>
<proteinExistence type="predicted"/>
<dbReference type="Gene3D" id="1.10.443.10">
    <property type="entry name" value="Intergrase catalytic core"/>
    <property type="match status" value="1"/>
</dbReference>